<keyword evidence="9" id="KW-1185">Reference proteome</keyword>
<evidence type="ECO:0000256" key="6">
    <source>
        <dbReference type="SAM" id="Phobius"/>
    </source>
</evidence>
<evidence type="ECO:0000256" key="1">
    <source>
        <dbReference type="ARBA" id="ARBA00004651"/>
    </source>
</evidence>
<comment type="subcellular location">
    <subcellularLocation>
        <location evidence="1">Cell membrane</location>
        <topology evidence="1">Multi-pass membrane protein</topology>
    </subcellularLocation>
</comment>
<gene>
    <name evidence="8" type="ORF">Daura_43355</name>
</gene>
<feature type="domain" description="RDD" evidence="7">
    <location>
        <begin position="6"/>
        <end position="110"/>
    </location>
</feature>
<protein>
    <submittedName>
        <fullName evidence="8">RDD family protein</fullName>
    </submittedName>
</protein>
<organism evidence="8 9">
    <name type="scientific">Dactylosporangium aurantiacum</name>
    <dbReference type="NCBI Taxonomy" id="35754"/>
    <lineage>
        <taxon>Bacteria</taxon>
        <taxon>Bacillati</taxon>
        <taxon>Actinomycetota</taxon>
        <taxon>Actinomycetes</taxon>
        <taxon>Micromonosporales</taxon>
        <taxon>Micromonosporaceae</taxon>
        <taxon>Dactylosporangium</taxon>
    </lineage>
</organism>
<feature type="transmembrane region" description="Helical" evidence="6">
    <location>
        <begin position="40"/>
        <end position="61"/>
    </location>
</feature>
<dbReference type="PANTHER" id="PTHR36115">
    <property type="entry name" value="PROLINE-RICH ANTIGEN HOMOLOG-RELATED"/>
    <property type="match status" value="1"/>
</dbReference>
<name>A0A9Q9ICN3_9ACTN</name>
<evidence type="ECO:0000256" key="3">
    <source>
        <dbReference type="ARBA" id="ARBA00022692"/>
    </source>
</evidence>
<evidence type="ECO:0000259" key="7">
    <source>
        <dbReference type="Pfam" id="PF06271"/>
    </source>
</evidence>
<dbReference type="KEGG" id="daur:Daura_43355"/>
<evidence type="ECO:0000313" key="8">
    <source>
        <dbReference type="EMBL" id="UWZ53326.1"/>
    </source>
</evidence>
<keyword evidence="3 6" id="KW-0812">Transmembrane</keyword>
<keyword evidence="2" id="KW-1003">Cell membrane</keyword>
<accession>A0A9Q9ICN3</accession>
<sequence>MELSPAPLFRRFGAILVDWLSCLLISRAFADPVEAPWLAPGLLLVVYALFLGFFGQTLGMWLVRIRCVSMATGGPLGVPRAILRGALLLLFVPALIMDKDGRGLHDKAAGSIVVTVVPAAS</sequence>
<dbReference type="InterPro" id="IPR051791">
    <property type="entry name" value="Pra-immunoreactive"/>
</dbReference>
<dbReference type="Pfam" id="PF06271">
    <property type="entry name" value="RDD"/>
    <property type="match status" value="1"/>
</dbReference>
<proteinExistence type="predicted"/>
<dbReference type="InterPro" id="IPR010432">
    <property type="entry name" value="RDD"/>
</dbReference>
<evidence type="ECO:0000256" key="5">
    <source>
        <dbReference type="ARBA" id="ARBA00023136"/>
    </source>
</evidence>
<evidence type="ECO:0000256" key="4">
    <source>
        <dbReference type="ARBA" id="ARBA00022989"/>
    </source>
</evidence>
<dbReference type="GO" id="GO:0005886">
    <property type="term" value="C:plasma membrane"/>
    <property type="evidence" value="ECO:0007669"/>
    <property type="project" value="UniProtKB-SubCell"/>
</dbReference>
<dbReference type="OrthoDB" id="5187110at2"/>
<dbReference type="RefSeq" id="WP_052387566.1">
    <property type="nucleotide sequence ID" value="NZ_CP073767.1"/>
</dbReference>
<dbReference type="PANTHER" id="PTHR36115:SF6">
    <property type="entry name" value="PROLINE-RICH ANTIGEN HOMOLOG"/>
    <property type="match status" value="1"/>
</dbReference>
<dbReference type="Proteomes" id="UP001058003">
    <property type="component" value="Chromosome"/>
</dbReference>
<feature type="transmembrane region" description="Helical" evidence="6">
    <location>
        <begin position="81"/>
        <end position="97"/>
    </location>
</feature>
<keyword evidence="5 6" id="KW-0472">Membrane</keyword>
<dbReference type="AlphaFoldDB" id="A0A9Q9ICN3"/>
<reference evidence="8" key="1">
    <citation type="submission" date="2021-04" db="EMBL/GenBank/DDBJ databases">
        <title>Dactylosporangium aurantiacum NRRL B-8018 full assembly.</title>
        <authorList>
            <person name="Hartkoorn R.C."/>
            <person name="Beaudoing E."/>
            <person name="Hot D."/>
        </authorList>
    </citation>
    <scope>NUCLEOTIDE SEQUENCE</scope>
    <source>
        <strain evidence="8">NRRL B-8018</strain>
    </source>
</reference>
<evidence type="ECO:0000313" key="9">
    <source>
        <dbReference type="Proteomes" id="UP001058003"/>
    </source>
</evidence>
<dbReference type="EMBL" id="CP073767">
    <property type="protein sequence ID" value="UWZ53326.1"/>
    <property type="molecule type" value="Genomic_DNA"/>
</dbReference>
<keyword evidence="4 6" id="KW-1133">Transmembrane helix</keyword>
<evidence type="ECO:0000256" key="2">
    <source>
        <dbReference type="ARBA" id="ARBA00022475"/>
    </source>
</evidence>